<comment type="function">
    <text evidence="1">Catalyzes the transfer of a methyl group from 5-methyltetrahydrofolate to homocysteine resulting in methionine formation.</text>
</comment>
<evidence type="ECO:0000256" key="12">
    <source>
        <dbReference type="PIRSR" id="PIRSR000382-1"/>
    </source>
</evidence>
<dbReference type="InterPro" id="IPR013215">
    <property type="entry name" value="Cbl-indep_Met_Synth_N"/>
</dbReference>
<evidence type="ECO:0000256" key="2">
    <source>
        <dbReference type="ARBA" id="ARBA00004681"/>
    </source>
</evidence>
<dbReference type="InterPro" id="IPR038071">
    <property type="entry name" value="UROD/MetE-like_sf"/>
</dbReference>
<feature type="binding site" evidence="13">
    <location>
        <position position="767"/>
    </location>
    <ligand>
        <name>Zn(2+)</name>
        <dbReference type="ChEBI" id="CHEBI:29105"/>
        <label>1</label>
        <note>catalytic</note>
    </ligand>
</feature>
<evidence type="ECO:0000256" key="5">
    <source>
        <dbReference type="ARBA" id="ARBA00022603"/>
    </source>
</evidence>
<feature type="binding site" evidence="12">
    <location>
        <begin position="472"/>
        <end position="474"/>
    </location>
    <ligand>
        <name>L-methionine</name>
        <dbReference type="ChEBI" id="CHEBI:57844"/>
    </ligand>
</feature>
<keyword evidence="7" id="KW-0808">Transferase</keyword>
<dbReference type="Gene3D" id="3.20.20.210">
    <property type="match status" value="2"/>
</dbReference>
<feature type="binding site" evidence="13">
    <location>
        <position position="706"/>
    </location>
    <ligand>
        <name>Zn(2+)</name>
        <dbReference type="ChEBI" id="CHEBI:29105"/>
        <label>1</label>
        <note>catalytic</note>
    </ligand>
</feature>
<feature type="domain" description="Cobalamin-independent methionine synthase MetE N-terminal" evidence="16">
    <location>
        <begin position="18"/>
        <end position="351"/>
    </location>
</feature>
<evidence type="ECO:0000256" key="7">
    <source>
        <dbReference type="ARBA" id="ARBA00022679"/>
    </source>
</evidence>
<evidence type="ECO:0000256" key="6">
    <source>
        <dbReference type="ARBA" id="ARBA00022605"/>
    </source>
</evidence>
<dbReference type="CDD" id="cd03311">
    <property type="entry name" value="CIMS_C_terminal_like"/>
    <property type="match status" value="1"/>
</dbReference>
<protein>
    <recommendedName>
        <fullName evidence="4">5-methyltetrahydropteroyltriglutamate--homocysteine S-methyltransferase</fullName>
        <ecNumber evidence="4">2.1.1.14</ecNumber>
    </recommendedName>
</protein>
<dbReference type="Pfam" id="PF08267">
    <property type="entry name" value="Meth_synt_1"/>
    <property type="match status" value="1"/>
</dbReference>
<keyword evidence="11" id="KW-0486">Methionine biosynthesis</keyword>
<dbReference type="OrthoDB" id="244285at2"/>
<dbReference type="GO" id="GO:0003871">
    <property type="term" value="F:5-methyltetrahydropteroyltriglutamate-homocysteine S-methyltransferase activity"/>
    <property type="evidence" value="ECO:0007669"/>
    <property type="project" value="UniProtKB-EC"/>
</dbReference>
<keyword evidence="9" id="KW-0677">Repeat</keyword>
<dbReference type="UniPathway" id="UPA00051">
    <property type="reaction ID" value="UER00082"/>
</dbReference>
<accession>A0A3N2BG04</accession>
<dbReference type="PANTHER" id="PTHR30519">
    <property type="entry name" value="5-METHYLTETRAHYDROPTEROYLTRIGLUTAMATE--HOMOCYSTEINE METHYLTRANSFERASE"/>
    <property type="match status" value="1"/>
</dbReference>
<evidence type="ECO:0000313" key="17">
    <source>
        <dbReference type="EMBL" id="ROR74150.1"/>
    </source>
</evidence>
<evidence type="ECO:0000256" key="9">
    <source>
        <dbReference type="ARBA" id="ARBA00022737"/>
    </source>
</evidence>
<comment type="similarity">
    <text evidence="3">Belongs to the vitamin-B12 independent methionine synthase family.</text>
</comment>
<comment type="pathway">
    <text evidence="2">Amino-acid biosynthesis; L-methionine biosynthesis via de novo pathway; L-methionine from L-homocysteine (MetE route): step 1/1.</text>
</comment>
<dbReference type="InterPro" id="IPR002629">
    <property type="entry name" value="Met_Synth_C/arc"/>
</dbReference>
<comment type="caution">
    <text evidence="17">The sequence shown here is derived from an EMBL/GenBank/DDBJ whole genome shotgun (WGS) entry which is preliminary data.</text>
</comment>
<feature type="binding site" evidence="12">
    <location>
        <begin position="472"/>
        <end position="474"/>
    </location>
    <ligand>
        <name>L-homocysteine</name>
        <dbReference type="ChEBI" id="CHEBI:58199"/>
    </ligand>
</feature>
<dbReference type="GO" id="GO:0008270">
    <property type="term" value="F:zinc ion binding"/>
    <property type="evidence" value="ECO:0007669"/>
    <property type="project" value="InterPro"/>
</dbReference>
<dbReference type="InterPro" id="IPR006276">
    <property type="entry name" value="Cobalamin-indep_Met_synthase"/>
</dbReference>
<dbReference type="GO" id="GO:0032259">
    <property type="term" value="P:methylation"/>
    <property type="evidence" value="ECO:0007669"/>
    <property type="project" value="UniProtKB-KW"/>
</dbReference>
<gene>
    <name evidence="17" type="ORF">EDD31_2550</name>
</gene>
<keyword evidence="6" id="KW-0028">Amino-acid biosynthesis</keyword>
<feature type="binding site" evidence="12">
    <location>
        <position position="640"/>
    </location>
    <ligand>
        <name>L-homocysteine</name>
        <dbReference type="ChEBI" id="CHEBI:58199"/>
    </ligand>
</feature>
<feature type="binding site" evidence="12">
    <location>
        <position position="33"/>
    </location>
    <ligand>
        <name>5-methyltetrahydropteroyltri-L-glutamate</name>
        <dbReference type="ChEBI" id="CHEBI:58207"/>
    </ligand>
</feature>
<feature type="binding site" evidence="13">
    <location>
        <position position="682"/>
    </location>
    <ligand>
        <name>Zn(2+)</name>
        <dbReference type="ChEBI" id="CHEBI:29105"/>
        <label>1</label>
        <note>catalytic</note>
    </ligand>
</feature>
<evidence type="ECO:0000259" key="15">
    <source>
        <dbReference type="Pfam" id="PF01717"/>
    </source>
</evidence>
<evidence type="ECO:0000256" key="1">
    <source>
        <dbReference type="ARBA" id="ARBA00002777"/>
    </source>
</evidence>
<evidence type="ECO:0000259" key="16">
    <source>
        <dbReference type="Pfam" id="PF08267"/>
    </source>
</evidence>
<feature type="binding site" evidence="12">
    <location>
        <position position="525"/>
    </location>
    <ligand>
        <name>L-methionine</name>
        <dbReference type="ChEBI" id="CHEBI:57844"/>
    </ligand>
</feature>
<sequence>MNTIPSPSGAPRPATLPTTVLGYPRIGPDREMKKALEAYWGGGDPAALSAALSSQRERTLQHLQGLGLRGDGAVPADGAAIDQVLDAAVLLGVVPARFRAAGLRPVDPDSHDGLALVSALARGTEELAPLELTKWFDTNYHYYVPELEPGARFAPQGEAVARRYRAFADASADLPRLTLLGPVSFLLLAKVTTGALEGGAAHGRTDPRSRLDLLPDLCQAYATLLQQLRAAGASWVQLEEPALASDGWDVPREPIIAGTAAAYRQLAAVSDRPNLFVPVSYGAAGAEVLEALGGSGVEAVGIDLERGEVPTAAELAPLRGITLAAGVVGGRNIWRTDATHAVRQLDELRERHRGPITVSTATSLQHVPHDVARERALDPEIACWLAFADQKITEVLSLASHLHGGSPELESWCREDADRRARRAQHPRVHVAAVRDRLAAVHAGDRRRGPSAVRREAQQAALQLPPLPTTTIGSFPQTAQIRRLRAAHRRGELGQEGYVDGIREQIAQCVAHQEQLGLDVLVHGEAERNDMVQYFAELLEGFVTTTHGWVQSYGSRCLRPPVLFGDVHRPQAMTVEWTRFAASLTSRPVKGMLTGPVTILAWSFVRDDQPLSETSDQIALALRDEVDDLQRSGTQIIQVDEPALRELLPLREADRPEYLRWSVDSFRLATGSAGAETQIHTHLCYSEFETVIEAIDALDADVTTVEASRSGFEVVSALARHGFSRGIGPGVWDIHSPRVPSVDELTERLRLAVSVLGAATVWSNPDCGLKTRGWPETTASLENLVRATAAVRAEIAAPAVPV</sequence>
<keyword evidence="18" id="KW-1185">Reference proteome</keyword>
<feature type="domain" description="Cobalamin-independent methionine synthase MetE C-terminal/archaeal" evidence="15">
    <location>
        <begin position="467"/>
        <end position="788"/>
    </location>
</feature>
<evidence type="ECO:0000256" key="3">
    <source>
        <dbReference type="ARBA" id="ARBA00009553"/>
    </source>
</evidence>
<proteinExistence type="inferred from homology"/>
<dbReference type="EMBL" id="RKHK01000001">
    <property type="protein sequence ID" value="ROR74150.1"/>
    <property type="molecule type" value="Genomic_DNA"/>
</dbReference>
<comment type="cofactor">
    <cofactor evidence="13">
        <name>Zn(2+)</name>
        <dbReference type="ChEBI" id="CHEBI:29105"/>
    </cofactor>
    <text evidence="13">Binds 2 Zn(2+) ions per subunit.</text>
</comment>
<evidence type="ECO:0000256" key="14">
    <source>
        <dbReference type="PIRSR" id="PIRSR000382-3"/>
    </source>
</evidence>
<feature type="active site" description="Proton donor" evidence="14">
    <location>
        <position position="735"/>
    </location>
</feature>
<reference evidence="17 18" key="1">
    <citation type="submission" date="2018-11" db="EMBL/GenBank/DDBJ databases">
        <title>Sequencing the genomes of 1000 actinobacteria strains.</title>
        <authorList>
            <person name="Klenk H.-P."/>
        </authorList>
    </citation>
    <scope>NUCLEOTIDE SEQUENCE [LARGE SCALE GENOMIC DNA]</scope>
    <source>
        <strain evidence="17 18">DSM 11294</strain>
    </source>
</reference>
<keyword evidence="5" id="KW-0489">Methyltransferase</keyword>
<dbReference type="GO" id="GO:0009086">
    <property type="term" value="P:methionine biosynthetic process"/>
    <property type="evidence" value="ECO:0007669"/>
    <property type="project" value="UniProtKB-KW"/>
</dbReference>
<dbReference type="SUPFAM" id="SSF51726">
    <property type="entry name" value="UROD/MetE-like"/>
    <property type="match status" value="2"/>
</dbReference>
<feature type="binding site" evidence="13">
    <location>
        <position position="684"/>
    </location>
    <ligand>
        <name>Zn(2+)</name>
        <dbReference type="ChEBI" id="CHEBI:29105"/>
        <label>1</label>
        <note>catalytic</note>
    </ligand>
</feature>
<evidence type="ECO:0000256" key="4">
    <source>
        <dbReference type="ARBA" id="ARBA00012034"/>
    </source>
</evidence>
<keyword evidence="10 13" id="KW-0862">Zinc</keyword>
<feature type="binding site" evidence="12">
    <location>
        <begin position="556"/>
        <end position="557"/>
    </location>
    <ligand>
        <name>5-methyltetrahydropteroyltri-L-glutamate</name>
        <dbReference type="ChEBI" id="CHEBI:58207"/>
    </ligand>
</feature>
<dbReference type="PIRSF" id="PIRSF000382">
    <property type="entry name" value="MeTrfase_B12_ind"/>
    <property type="match status" value="1"/>
</dbReference>
<evidence type="ECO:0000256" key="8">
    <source>
        <dbReference type="ARBA" id="ARBA00022723"/>
    </source>
</evidence>
<dbReference type="Pfam" id="PF01717">
    <property type="entry name" value="Meth_synt_2"/>
    <property type="match status" value="1"/>
</dbReference>
<dbReference type="RefSeq" id="WP_123304473.1">
    <property type="nucleotide sequence ID" value="NZ_RKHK01000001.1"/>
</dbReference>
<feature type="binding site" evidence="12">
    <location>
        <position position="640"/>
    </location>
    <ligand>
        <name>L-methionine</name>
        <dbReference type="ChEBI" id="CHEBI:57844"/>
    </ligand>
</feature>
<evidence type="ECO:0000256" key="11">
    <source>
        <dbReference type="ARBA" id="ARBA00023167"/>
    </source>
</evidence>
<name>A0A3N2BG04_9MICO</name>
<dbReference type="Proteomes" id="UP000280668">
    <property type="component" value="Unassembled WGS sequence"/>
</dbReference>
<feature type="binding site" evidence="12">
    <location>
        <position position="602"/>
    </location>
    <ligand>
        <name>5-methyltetrahydropteroyltri-L-glutamate</name>
        <dbReference type="ChEBI" id="CHEBI:58207"/>
    </ligand>
</feature>
<keyword evidence="8 13" id="KW-0479">Metal-binding</keyword>
<evidence type="ECO:0000313" key="18">
    <source>
        <dbReference type="Proteomes" id="UP000280668"/>
    </source>
</evidence>
<organism evidence="17 18">
    <name type="scientific">Bogoriella caseilytica</name>
    <dbReference type="NCBI Taxonomy" id="56055"/>
    <lineage>
        <taxon>Bacteria</taxon>
        <taxon>Bacillati</taxon>
        <taxon>Actinomycetota</taxon>
        <taxon>Actinomycetes</taxon>
        <taxon>Micrococcales</taxon>
        <taxon>Bogoriellaceae</taxon>
        <taxon>Bogoriella</taxon>
    </lineage>
</organism>
<dbReference type="EC" id="2.1.1.14" evidence="4"/>
<feature type="binding site" evidence="12">
    <location>
        <position position="139"/>
    </location>
    <ligand>
        <name>5-methyltetrahydropteroyltri-L-glutamate</name>
        <dbReference type="ChEBI" id="CHEBI:58207"/>
    </ligand>
</feature>
<dbReference type="NCBIfam" id="NF003556">
    <property type="entry name" value="PRK05222.1"/>
    <property type="match status" value="1"/>
</dbReference>
<evidence type="ECO:0000256" key="10">
    <source>
        <dbReference type="ARBA" id="ARBA00022833"/>
    </source>
</evidence>
<evidence type="ECO:0000256" key="13">
    <source>
        <dbReference type="PIRSR" id="PIRSR000382-2"/>
    </source>
</evidence>
<dbReference type="AlphaFoldDB" id="A0A3N2BG04"/>